<feature type="transmembrane region" description="Helical" evidence="7">
    <location>
        <begin position="217"/>
        <end position="238"/>
    </location>
</feature>
<accession>A0A506UBU5</accession>
<comment type="similarity">
    <text evidence="7">Belongs to the TRAP transporter large permease family.</text>
</comment>
<keyword evidence="2" id="KW-1003">Cell membrane</keyword>
<comment type="caution">
    <text evidence="9">The sequence shown here is derived from an EMBL/GenBank/DDBJ whole genome shotgun (WGS) entry which is preliminary data.</text>
</comment>
<evidence type="ECO:0000256" key="1">
    <source>
        <dbReference type="ARBA" id="ARBA00004429"/>
    </source>
</evidence>
<protein>
    <recommendedName>
        <fullName evidence="7">TRAP transporter large permease protein</fullName>
    </recommendedName>
</protein>
<dbReference type="OrthoDB" id="9790209at2"/>
<evidence type="ECO:0000256" key="5">
    <source>
        <dbReference type="ARBA" id="ARBA00022989"/>
    </source>
</evidence>
<evidence type="ECO:0000313" key="10">
    <source>
        <dbReference type="Proteomes" id="UP000318801"/>
    </source>
</evidence>
<feature type="transmembrane region" description="Helical" evidence="7">
    <location>
        <begin position="307"/>
        <end position="329"/>
    </location>
</feature>
<feature type="transmembrane region" description="Helical" evidence="7">
    <location>
        <begin position="410"/>
        <end position="434"/>
    </location>
</feature>
<keyword evidence="6 7" id="KW-0472">Membrane</keyword>
<feature type="transmembrane region" description="Helical" evidence="7">
    <location>
        <begin position="138"/>
        <end position="162"/>
    </location>
</feature>
<feature type="transmembrane region" description="Helical" evidence="7">
    <location>
        <begin position="244"/>
        <end position="264"/>
    </location>
</feature>
<evidence type="ECO:0000256" key="3">
    <source>
        <dbReference type="ARBA" id="ARBA00022519"/>
    </source>
</evidence>
<feature type="domain" description="TRAP C4-dicarboxylate transport system permease DctM subunit" evidence="8">
    <location>
        <begin position="9"/>
        <end position="430"/>
    </location>
</feature>
<dbReference type="InterPro" id="IPR004681">
    <property type="entry name" value="TRAP_DctM"/>
</dbReference>
<dbReference type="InterPro" id="IPR010656">
    <property type="entry name" value="DctM"/>
</dbReference>
<dbReference type="NCBIfam" id="TIGR00786">
    <property type="entry name" value="dctM"/>
    <property type="match status" value="1"/>
</dbReference>
<dbReference type="GO" id="GO:0005886">
    <property type="term" value="C:plasma membrane"/>
    <property type="evidence" value="ECO:0007669"/>
    <property type="project" value="UniProtKB-SubCell"/>
</dbReference>
<feature type="transmembrane region" description="Helical" evidence="7">
    <location>
        <begin position="174"/>
        <end position="196"/>
    </location>
</feature>
<feature type="transmembrane region" description="Helical" evidence="7">
    <location>
        <begin position="54"/>
        <end position="84"/>
    </location>
</feature>
<keyword evidence="10" id="KW-1185">Reference proteome</keyword>
<evidence type="ECO:0000259" key="8">
    <source>
        <dbReference type="Pfam" id="PF06808"/>
    </source>
</evidence>
<reference evidence="9 10" key="1">
    <citation type="submission" date="2019-06" db="EMBL/GenBank/DDBJ databases">
        <authorList>
            <person name="Li M."/>
        </authorList>
    </citation>
    <scope>NUCLEOTIDE SEQUENCE [LARGE SCALE GENOMIC DNA]</scope>
    <source>
        <strain evidence="9 10">BGMRC2036</strain>
    </source>
</reference>
<keyword evidence="4 7" id="KW-0812">Transmembrane</keyword>
<dbReference type="AlphaFoldDB" id="A0A506UBU5"/>
<evidence type="ECO:0000256" key="2">
    <source>
        <dbReference type="ARBA" id="ARBA00022475"/>
    </source>
</evidence>
<feature type="transmembrane region" description="Helical" evidence="7">
    <location>
        <begin position="96"/>
        <end position="117"/>
    </location>
</feature>
<gene>
    <name evidence="9" type="ORF">FJU08_10365</name>
</gene>
<name>A0A506UBU5_9HYPH</name>
<comment type="subcellular location">
    <subcellularLocation>
        <location evidence="1 7">Cell inner membrane</location>
        <topology evidence="1 7">Multi-pass membrane protein</topology>
    </subcellularLocation>
</comment>
<proteinExistence type="inferred from homology"/>
<feature type="transmembrane region" description="Helical" evidence="7">
    <location>
        <begin position="365"/>
        <end position="398"/>
    </location>
</feature>
<dbReference type="Proteomes" id="UP000318801">
    <property type="component" value="Unassembled WGS sequence"/>
</dbReference>
<feature type="transmembrane region" description="Helical" evidence="7">
    <location>
        <begin position="6"/>
        <end position="33"/>
    </location>
</feature>
<evidence type="ECO:0000313" key="9">
    <source>
        <dbReference type="EMBL" id="TPW31048.1"/>
    </source>
</evidence>
<dbReference type="PANTHER" id="PTHR33362">
    <property type="entry name" value="SIALIC ACID TRAP TRANSPORTER PERMEASE PROTEIN SIAT-RELATED"/>
    <property type="match status" value="1"/>
</dbReference>
<dbReference type="RefSeq" id="WP_141148920.1">
    <property type="nucleotide sequence ID" value="NZ_VHLG01000004.1"/>
</dbReference>
<dbReference type="EMBL" id="VHLG01000004">
    <property type="protein sequence ID" value="TPW31048.1"/>
    <property type="molecule type" value="Genomic_DNA"/>
</dbReference>
<dbReference type="PIRSF" id="PIRSF006066">
    <property type="entry name" value="HI0050"/>
    <property type="match status" value="1"/>
</dbReference>
<evidence type="ECO:0000256" key="7">
    <source>
        <dbReference type="RuleBase" id="RU369079"/>
    </source>
</evidence>
<dbReference type="Pfam" id="PF06808">
    <property type="entry name" value="DctM"/>
    <property type="match status" value="1"/>
</dbReference>
<keyword evidence="3 7" id="KW-0997">Cell inner membrane</keyword>
<sequence length="435" mass="45262">MVQPLIAMVILLGLAMFRVPIAFAMVLVGTVGFASLRGVGPAATMLGSTAFDTIFSYSLSVIPLFIFMGNLLAHSGVAGGLFAATQRLVRRLPGGLAMAAVLSCGGFSAVSGSSLATAATMSQVAMPSLRKFGYADSLAAGSIAAGGTLGILIPPSVILIIYGILTESDIGKLFLAGIIPGILGLSLYVLAVAVAVKVNPKLAPKDFEVEHHLGQELYGVILAAGLFVFIMVGIYGGFFTPIEAAGMGAGAALIMVLATGHASLKDVGRSLTETAVSTAMIFAIIIGAEVFSNYINLAGLPDALADLVYALNINAWVVLGIIIVIYLILGCVLESLSMILLTVPIFYPLMYQLDFGLGILSDPEAVLIWFGIIVVVVTEVSLITPPVGMNVFVLNAMLPDVSLKTIFRGILPFWIADIFRLALLIAIPAISLALT</sequence>
<keyword evidence="5 7" id="KW-1133">Transmembrane helix</keyword>
<feature type="transmembrane region" description="Helical" evidence="7">
    <location>
        <begin position="336"/>
        <end position="353"/>
    </location>
</feature>
<comment type="function">
    <text evidence="7">Part of the tripartite ATP-independent periplasmic (TRAP) transport system.</text>
</comment>
<keyword evidence="7" id="KW-0813">Transport</keyword>
<dbReference type="GO" id="GO:0022857">
    <property type="term" value="F:transmembrane transporter activity"/>
    <property type="evidence" value="ECO:0007669"/>
    <property type="project" value="UniProtKB-UniRule"/>
</dbReference>
<evidence type="ECO:0000256" key="6">
    <source>
        <dbReference type="ARBA" id="ARBA00023136"/>
    </source>
</evidence>
<evidence type="ECO:0000256" key="4">
    <source>
        <dbReference type="ARBA" id="ARBA00022692"/>
    </source>
</evidence>
<comment type="subunit">
    <text evidence="7">The complex comprises the extracytoplasmic solute receptor protein and the two transmembrane proteins.</text>
</comment>
<dbReference type="PANTHER" id="PTHR33362:SF5">
    <property type="entry name" value="C4-DICARBOXYLATE TRAP TRANSPORTER LARGE PERMEASE PROTEIN DCTM"/>
    <property type="match status" value="1"/>
</dbReference>
<organism evidence="9 10">
    <name type="scientific">Martelella alba</name>
    <dbReference type="NCBI Taxonomy" id="2590451"/>
    <lineage>
        <taxon>Bacteria</taxon>
        <taxon>Pseudomonadati</taxon>
        <taxon>Pseudomonadota</taxon>
        <taxon>Alphaproteobacteria</taxon>
        <taxon>Hyphomicrobiales</taxon>
        <taxon>Aurantimonadaceae</taxon>
        <taxon>Martelella</taxon>
    </lineage>
</organism>
<feature type="transmembrane region" description="Helical" evidence="7">
    <location>
        <begin position="276"/>
        <end position="295"/>
    </location>
</feature>